<sequence>MDTVALSGWRRRRPEELQVPGDAKRACRRLEVAQDGGCPQVKARPPESWGSREPESPDRGRLPAPRPDGGQGRPGSLRIGGRSPAQPCPRCLAGESVSASPSCCDIGDRLVSNPRSVKQRPSF</sequence>
<dbReference type="Proteomes" id="UP000694728">
    <property type="component" value="Unplaced"/>
</dbReference>
<evidence type="ECO:0000256" key="1">
    <source>
        <dbReference type="SAM" id="MobiDB-lite"/>
    </source>
</evidence>
<proteinExistence type="predicted"/>
<feature type="compositionally biased region" description="Polar residues" evidence="1">
    <location>
        <begin position="113"/>
        <end position="123"/>
    </location>
</feature>
<dbReference type="AlphaFoldDB" id="A0A8D1J7C3"/>
<accession>A0A8D1J7C3</accession>
<feature type="region of interest" description="Disordered" evidence="1">
    <location>
        <begin position="35"/>
        <end position="123"/>
    </location>
</feature>
<protein>
    <submittedName>
        <fullName evidence="2">Uncharacterized protein</fullName>
    </submittedName>
</protein>
<evidence type="ECO:0000313" key="3">
    <source>
        <dbReference type="Proteomes" id="UP000694728"/>
    </source>
</evidence>
<feature type="compositionally biased region" description="Basic and acidic residues" evidence="1">
    <location>
        <begin position="50"/>
        <end position="61"/>
    </location>
</feature>
<organism evidence="2 3">
    <name type="scientific">Sus scrofa</name>
    <name type="common">Pig</name>
    <dbReference type="NCBI Taxonomy" id="9823"/>
    <lineage>
        <taxon>Eukaryota</taxon>
        <taxon>Metazoa</taxon>
        <taxon>Chordata</taxon>
        <taxon>Craniata</taxon>
        <taxon>Vertebrata</taxon>
        <taxon>Euteleostomi</taxon>
        <taxon>Mammalia</taxon>
        <taxon>Eutheria</taxon>
        <taxon>Laurasiatheria</taxon>
        <taxon>Artiodactyla</taxon>
        <taxon>Suina</taxon>
        <taxon>Suidae</taxon>
        <taxon>Sus</taxon>
    </lineage>
</organism>
<reference evidence="2" key="1">
    <citation type="submission" date="2025-08" db="UniProtKB">
        <authorList>
            <consortium name="Ensembl"/>
        </authorList>
    </citation>
    <scope>IDENTIFICATION</scope>
</reference>
<dbReference type="Ensembl" id="ENSSSCT00045057799.1">
    <property type="protein sequence ID" value="ENSSSCP00045040416.1"/>
    <property type="gene ID" value="ENSSSCG00045033797.1"/>
</dbReference>
<feature type="region of interest" description="Disordered" evidence="1">
    <location>
        <begin position="1"/>
        <end position="23"/>
    </location>
</feature>
<name>A0A8D1J7C3_PIG</name>
<evidence type="ECO:0000313" key="2">
    <source>
        <dbReference type="Ensembl" id="ENSSSCP00045040416.1"/>
    </source>
</evidence>